<evidence type="ECO:0000259" key="3">
    <source>
        <dbReference type="PROSITE" id="PS50097"/>
    </source>
</evidence>
<proteinExistence type="predicted"/>
<organism evidence="4 5">
    <name type="scientific">Mytilus coruscus</name>
    <name type="common">Sea mussel</name>
    <dbReference type="NCBI Taxonomy" id="42192"/>
    <lineage>
        <taxon>Eukaryota</taxon>
        <taxon>Metazoa</taxon>
        <taxon>Spiralia</taxon>
        <taxon>Lophotrochozoa</taxon>
        <taxon>Mollusca</taxon>
        <taxon>Bivalvia</taxon>
        <taxon>Autobranchia</taxon>
        <taxon>Pteriomorphia</taxon>
        <taxon>Mytilida</taxon>
        <taxon>Mytiloidea</taxon>
        <taxon>Mytilidae</taxon>
        <taxon>Mytilinae</taxon>
        <taxon>Mytilus</taxon>
    </lineage>
</organism>
<dbReference type="Proteomes" id="UP000507470">
    <property type="component" value="Unassembled WGS sequence"/>
</dbReference>
<feature type="domain" description="BTB" evidence="3">
    <location>
        <begin position="30"/>
        <end position="86"/>
    </location>
</feature>
<dbReference type="Gene3D" id="2.60.120.820">
    <property type="entry name" value="PHR domain"/>
    <property type="match status" value="1"/>
</dbReference>
<dbReference type="SMART" id="SM00225">
    <property type="entry name" value="BTB"/>
    <property type="match status" value="1"/>
</dbReference>
<sequence>MTEPMYTVNWQDGKTFSECMMYMLEKEMMCDVTFRIGKVQSIIKAHKYMLASRSPVFYTMFEGSCPEEGEVIVPDISLATFKILLNGNIICCKKYGSCSQGKKLQTVKLLEPIKINSNKYFTIIVAGLKFVAYYGKQCKPDYRIDDIIVTFQNSPNCNTTTDVDLGQIAGIEFNV</sequence>
<protein>
    <submittedName>
        <fullName evidence="4">SPOP</fullName>
    </submittedName>
</protein>
<dbReference type="Pfam" id="PF00651">
    <property type="entry name" value="BTB"/>
    <property type="match status" value="1"/>
</dbReference>
<dbReference type="InterPro" id="IPR011333">
    <property type="entry name" value="SKP1/BTB/POZ_sf"/>
</dbReference>
<reference evidence="4 5" key="1">
    <citation type="submission" date="2020-06" db="EMBL/GenBank/DDBJ databases">
        <authorList>
            <person name="Li R."/>
            <person name="Bekaert M."/>
        </authorList>
    </citation>
    <scope>NUCLEOTIDE SEQUENCE [LARGE SCALE GENOMIC DNA]</scope>
    <source>
        <strain evidence="5">wild</strain>
    </source>
</reference>
<comment type="subcellular location">
    <subcellularLocation>
        <location evidence="1">Cytoplasm</location>
    </subcellularLocation>
</comment>
<evidence type="ECO:0000256" key="1">
    <source>
        <dbReference type="ARBA" id="ARBA00004496"/>
    </source>
</evidence>
<dbReference type="OrthoDB" id="6151810at2759"/>
<dbReference type="SUPFAM" id="SSF54695">
    <property type="entry name" value="POZ domain"/>
    <property type="match status" value="1"/>
</dbReference>
<evidence type="ECO:0000313" key="5">
    <source>
        <dbReference type="Proteomes" id="UP000507470"/>
    </source>
</evidence>
<dbReference type="PANTHER" id="PTHR45774">
    <property type="entry name" value="BTB/POZ DOMAIN-CONTAINING"/>
    <property type="match status" value="1"/>
</dbReference>
<gene>
    <name evidence="4" type="ORF">MCOR_37274</name>
</gene>
<dbReference type="PROSITE" id="PS50097">
    <property type="entry name" value="BTB"/>
    <property type="match status" value="1"/>
</dbReference>
<dbReference type="InterPro" id="IPR012983">
    <property type="entry name" value="PHR"/>
</dbReference>
<keyword evidence="5" id="KW-1185">Reference proteome</keyword>
<evidence type="ECO:0000313" key="4">
    <source>
        <dbReference type="EMBL" id="CAC5403375.1"/>
    </source>
</evidence>
<dbReference type="PANTHER" id="PTHR45774:SF3">
    <property type="entry name" value="BTB (POZ) DOMAIN-CONTAINING 2B-RELATED"/>
    <property type="match status" value="1"/>
</dbReference>
<accession>A0A6J8D5M2</accession>
<dbReference type="AlphaFoldDB" id="A0A6J8D5M2"/>
<keyword evidence="2" id="KW-0963">Cytoplasm</keyword>
<evidence type="ECO:0000256" key="2">
    <source>
        <dbReference type="ARBA" id="ARBA00022490"/>
    </source>
</evidence>
<dbReference type="Gene3D" id="3.30.710.10">
    <property type="entry name" value="Potassium Channel Kv1.1, Chain A"/>
    <property type="match status" value="1"/>
</dbReference>
<dbReference type="Pfam" id="PF08005">
    <property type="entry name" value="PHR"/>
    <property type="match status" value="1"/>
</dbReference>
<dbReference type="GO" id="GO:0005829">
    <property type="term" value="C:cytosol"/>
    <property type="evidence" value="ECO:0007669"/>
    <property type="project" value="TreeGrafter"/>
</dbReference>
<dbReference type="InterPro" id="IPR038648">
    <property type="entry name" value="PHR_sf"/>
</dbReference>
<dbReference type="EMBL" id="CACVKT020006747">
    <property type="protein sequence ID" value="CAC5403375.1"/>
    <property type="molecule type" value="Genomic_DNA"/>
</dbReference>
<name>A0A6J8D5M2_MYTCO</name>
<dbReference type="GO" id="GO:0000932">
    <property type="term" value="C:P-body"/>
    <property type="evidence" value="ECO:0007669"/>
    <property type="project" value="TreeGrafter"/>
</dbReference>
<dbReference type="GO" id="GO:0022008">
    <property type="term" value="P:neurogenesis"/>
    <property type="evidence" value="ECO:0007669"/>
    <property type="project" value="TreeGrafter"/>
</dbReference>
<dbReference type="InterPro" id="IPR000210">
    <property type="entry name" value="BTB/POZ_dom"/>
</dbReference>